<evidence type="ECO:0000256" key="3">
    <source>
        <dbReference type="ARBA" id="ARBA00023125"/>
    </source>
</evidence>
<dbReference type="GO" id="GO:0046677">
    <property type="term" value="P:response to antibiotic"/>
    <property type="evidence" value="ECO:0007669"/>
    <property type="project" value="InterPro"/>
</dbReference>
<sequence length="238" mass="26682">MARRKVLPPAAAPRGEMAGPMAEPLHKALIVRTALDLLQSEGLDGISMRKIADLLGVKAAALYYHVKDKDELLAMLADRIGSETELPEEGLAWRESLRQWAVRFREALGRYRDSAAVMNATLVSGESRLTHAEFLFRTLSEAGFEDADVPWLAAMLKNYVLGFADEERRLAERARGDEASLSELETEQSDRFRALSPERYPHMIRLAAYTVSTDWDREFAFGLGVLLDGFEARLSGRR</sequence>
<reference evidence="7 8" key="1">
    <citation type="submission" date="2020-08" db="EMBL/GenBank/DDBJ databases">
        <title>Cohnella phylogeny.</title>
        <authorList>
            <person name="Dunlap C."/>
        </authorList>
    </citation>
    <scope>NUCLEOTIDE SEQUENCE [LARGE SCALE GENOMIC DNA]</scope>
    <source>
        <strain evidence="7 8">DSM 25239</strain>
    </source>
</reference>
<dbReference type="Pfam" id="PF02909">
    <property type="entry name" value="TetR_C_1"/>
    <property type="match status" value="1"/>
</dbReference>
<dbReference type="PRINTS" id="PR00455">
    <property type="entry name" value="HTHTETR"/>
</dbReference>
<keyword evidence="1" id="KW-0678">Repressor</keyword>
<dbReference type="InterPro" id="IPR004111">
    <property type="entry name" value="Repressor_TetR_C"/>
</dbReference>
<dbReference type="PROSITE" id="PS50977">
    <property type="entry name" value="HTH_TETR_2"/>
    <property type="match status" value="1"/>
</dbReference>
<keyword evidence="3 5" id="KW-0238">DNA-binding</keyword>
<evidence type="ECO:0000256" key="1">
    <source>
        <dbReference type="ARBA" id="ARBA00022491"/>
    </source>
</evidence>
<evidence type="ECO:0000256" key="2">
    <source>
        <dbReference type="ARBA" id="ARBA00023015"/>
    </source>
</evidence>
<dbReference type="SUPFAM" id="SSF46689">
    <property type="entry name" value="Homeodomain-like"/>
    <property type="match status" value="1"/>
</dbReference>
<accession>A0A841U1I0</accession>
<keyword evidence="2" id="KW-0805">Transcription regulation</keyword>
<feature type="DNA-binding region" description="H-T-H motif" evidence="5">
    <location>
        <begin position="47"/>
        <end position="66"/>
    </location>
</feature>
<keyword evidence="8" id="KW-1185">Reference proteome</keyword>
<dbReference type="InterPro" id="IPR003012">
    <property type="entry name" value="Tet_transcr_reg_TetR"/>
</dbReference>
<name>A0A841U1I0_9BACL</name>
<dbReference type="InterPro" id="IPR009057">
    <property type="entry name" value="Homeodomain-like_sf"/>
</dbReference>
<proteinExistence type="predicted"/>
<dbReference type="GO" id="GO:0045892">
    <property type="term" value="P:negative regulation of DNA-templated transcription"/>
    <property type="evidence" value="ECO:0007669"/>
    <property type="project" value="InterPro"/>
</dbReference>
<dbReference type="Gene3D" id="1.10.357.10">
    <property type="entry name" value="Tetracycline Repressor, domain 2"/>
    <property type="match status" value="1"/>
</dbReference>
<dbReference type="RefSeq" id="WP_185135965.1">
    <property type="nucleotide sequence ID" value="NZ_JACJVR010000044.1"/>
</dbReference>
<dbReference type="Proteomes" id="UP000553776">
    <property type="component" value="Unassembled WGS sequence"/>
</dbReference>
<dbReference type="PANTHER" id="PTHR30055">
    <property type="entry name" value="HTH-TYPE TRANSCRIPTIONAL REGULATOR RUTR"/>
    <property type="match status" value="1"/>
</dbReference>
<evidence type="ECO:0000256" key="5">
    <source>
        <dbReference type="PROSITE-ProRule" id="PRU00335"/>
    </source>
</evidence>
<dbReference type="Pfam" id="PF00440">
    <property type="entry name" value="TetR_N"/>
    <property type="match status" value="1"/>
</dbReference>
<evidence type="ECO:0000313" key="8">
    <source>
        <dbReference type="Proteomes" id="UP000553776"/>
    </source>
</evidence>
<evidence type="ECO:0000256" key="4">
    <source>
        <dbReference type="ARBA" id="ARBA00023163"/>
    </source>
</evidence>
<evidence type="ECO:0000313" key="7">
    <source>
        <dbReference type="EMBL" id="MBB6691971.1"/>
    </source>
</evidence>
<dbReference type="PANTHER" id="PTHR30055:SF151">
    <property type="entry name" value="TRANSCRIPTIONAL REGULATORY PROTEIN"/>
    <property type="match status" value="1"/>
</dbReference>
<feature type="domain" description="HTH tetR-type" evidence="6">
    <location>
        <begin position="24"/>
        <end position="84"/>
    </location>
</feature>
<keyword evidence="4" id="KW-0804">Transcription</keyword>
<dbReference type="InterPro" id="IPR001647">
    <property type="entry name" value="HTH_TetR"/>
</dbReference>
<dbReference type="PRINTS" id="PR00400">
    <property type="entry name" value="TETREPRESSOR"/>
</dbReference>
<dbReference type="InterPro" id="IPR036271">
    <property type="entry name" value="Tet_transcr_reg_TetR-rel_C_sf"/>
</dbReference>
<dbReference type="EMBL" id="JACJVR010000044">
    <property type="protein sequence ID" value="MBB6691971.1"/>
    <property type="molecule type" value="Genomic_DNA"/>
</dbReference>
<evidence type="ECO:0000259" key="6">
    <source>
        <dbReference type="PROSITE" id="PS50977"/>
    </source>
</evidence>
<dbReference type="Gene3D" id="1.10.10.60">
    <property type="entry name" value="Homeodomain-like"/>
    <property type="match status" value="1"/>
</dbReference>
<dbReference type="GO" id="GO:0003700">
    <property type="term" value="F:DNA-binding transcription factor activity"/>
    <property type="evidence" value="ECO:0007669"/>
    <property type="project" value="TreeGrafter"/>
</dbReference>
<dbReference type="AlphaFoldDB" id="A0A841U1I0"/>
<protein>
    <submittedName>
        <fullName evidence="7">TetR/AcrR family transcriptional regulator C-terminal domain-containing protein</fullName>
    </submittedName>
</protein>
<comment type="caution">
    <text evidence="7">The sequence shown here is derived from an EMBL/GenBank/DDBJ whole genome shotgun (WGS) entry which is preliminary data.</text>
</comment>
<organism evidence="7 8">
    <name type="scientific">Cohnella xylanilytica</name>
    <dbReference type="NCBI Taxonomy" id="557555"/>
    <lineage>
        <taxon>Bacteria</taxon>
        <taxon>Bacillati</taxon>
        <taxon>Bacillota</taxon>
        <taxon>Bacilli</taxon>
        <taxon>Bacillales</taxon>
        <taxon>Paenibacillaceae</taxon>
        <taxon>Cohnella</taxon>
    </lineage>
</organism>
<dbReference type="GO" id="GO:0000976">
    <property type="term" value="F:transcription cis-regulatory region binding"/>
    <property type="evidence" value="ECO:0007669"/>
    <property type="project" value="TreeGrafter"/>
</dbReference>
<dbReference type="SUPFAM" id="SSF48498">
    <property type="entry name" value="Tetracyclin repressor-like, C-terminal domain"/>
    <property type="match status" value="1"/>
</dbReference>
<gene>
    <name evidence="7" type="ORF">H7B90_11230</name>
</gene>
<dbReference type="InterPro" id="IPR050109">
    <property type="entry name" value="HTH-type_TetR-like_transc_reg"/>
</dbReference>